<name>A0A853B5D7_9PSEU</name>
<evidence type="ECO:0000256" key="1">
    <source>
        <dbReference type="ARBA" id="ARBA00023015"/>
    </source>
</evidence>
<feature type="compositionally biased region" description="Polar residues" evidence="4">
    <location>
        <begin position="78"/>
        <end position="89"/>
    </location>
</feature>
<keyword evidence="7" id="KW-1185">Reference proteome</keyword>
<gene>
    <name evidence="6" type="ORF">HNR02_003751</name>
</gene>
<dbReference type="InterPro" id="IPR018062">
    <property type="entry name" value="HTH_AraC-typ_CS"/>
</dbReference>
<dbReference type="PROSITE" id="PS00041">
    <property type="entry name" value="HTH_ARAC_FAMILY_1"/>
    <property type="match status" value="1"/>
</dbReference>
<dbReference type="InterPro" id="IPR020449">
    <property type="entry name" value="Tscrpt_reg_AraC-type_HTH"/>
</dbReference>
<evidence type="ECO:0000256" key="4">
    <source>
        <dbReference type="SAM" id="MobiDB-lite"/>
    </source>
</evidence>
<feature type="region of interest" description="Disordered" evidence="4">
    <location>
        <begin position="78"/>
        <end position="102"/>
    </location>
</feature>
<dbReference type="SUPFAM" id="SSF46689">
    <property type="entry name" value="Homeodomain-like"/>
    <property type="match status" value="2"/>
</dbReference>
<reference evidence="6 7" key="1">
    <citation type="submission" date="2020-07" db="EMBL/GenBank/DDBJ databases">
        <title>Sequencing the genomes of 1000 actinobacteria strains.</title>
        <authorList>
            <person name="Klenk H.-P."/>
        </authorList>
    </citation>
    <scope>NUCLEOTIDE SEQUENCE [LARGE SCALE GENOMIC DNA]</scope>
    <source>
        <strain evidence="6 7">DSM 104006</strain>
    </source>
</reference>
<dbReference type="RefSeq" id="WP_179774447.1">
    <property type="nucleotide sequence ID" value="NZ_JACCFK010000001.1"/>
</dbReference>
<dbReference type="AlphaFoldDB" id="A0A853B5D7"/>
<dbReference type="PANTHER" id="PTHR46796:SF7">
    <property type="entry name" value="ARAC FAMILY TRANSCRIPTIONAL REGULATOR"/>
    <property type="match status" value="1"/>
</dbReference>
<dbReference type="Gene3D" id="1.10.10.60">
    <property type="entry name" value="Homeodomain-like"/>
    <property type="match status" value="2"/>
</dbReference>
<proteinExistence type="predicted"/>
<evidence type="ECO:0000256" key="3">
    <source>
        <dbReference type="ARBA" id="ARBA00023163"/>
    </source>
</evidence>
<dbReference type="Pfam" id="PF12833">
    <property type="entry name" value="HTH_18"/>
    <property type="match status" value="1"/>
</dbReference>
<dbReference type="InterPro" id="IPR018060">
    <property type="entry name" value="HTH_AraC"/>
</dbReference>
<keyword evidence="2 6" id="KW-0238">DNA-binding</keyword>
<evidence type="ECO:0000313" key="7">
    <source>
        <dbReference type="Proteomes" id="UP000549616"/>
    </source>
</evidence>
<dbReference type="InterPro" id="IPR009057">
    <property type="entry name" value="Homeodomain-like_sf"/>
</dbReference>
<evidence type="ECO:0000259" key="5">
    <source>
        <dbReference type="PROSITE" id="PS01124"/>
    </source>
</evidence>
<dbReference type="PANTHER" id="PTHR46796">
    <property type="entry name" value="HTH-TYPE TRANSCRIPTIONAL ACTIVATOR RHAS-RELATED"/>
    <property type="match status" value="1"/>
</dbReference>
<dbReference type="GO" id="GO:0043565">
    <property type="term" value="F:sequence-specific DNA binding"/>
    <property type="evidence" value="ECO:0007669"/>
    <property type="project" value="InterPro"/>
</dbReference>
<dbReference type="PROSITE" id="PS01124">
    <property type="entry name" value="HTH_ARAC_FAMILY_2"/>
    <property type="match status" value="1"/>
</dbReference>
<organism evidence="6 7">
    <name type="scientific">Amycolatopsis endophytica</name>
    <dbReference type="NCBI Taxonomy" id="860233"/>
    <lineage>
        <taxon>Bacteria</taxon>
        <taxon>Bacillati</taxon>
        <taxon>Actinomycetota</taxon>
        <taxon>Actinomycetes</taxon>
        <taxon>Pseudonocardiales</taxon>
        <taxon>Pseudonocardiaceae</taxon>
        <taxon>Amycolatopsis</taxon>
    </lineage>
</organism>
<keyword evidence="1" id="KW-0805">Transcription regulation</keyword>
<evidence type="ECO:0000313" key="6">
    <source>
        <dbReference type="EMBL" id="NYI90428.1"/>
    </source>
</evidence>
<evidence type="ECO:0000256" key="2">
    <source>
        <dbReference type="ARBA" id="ARBA00023125"/>
    </source>
</evidence>
<dbReference type="Pfam" id="PF12852">
    <property type="entry name" value="Cupin_6"/>
    <property type="match status" value="1"/>
</dbReference>
<dbReference type="InterPro" id="IPR032783">
    <property type="entry name" value="AraC_lig"/>
</dbReference>
<comment type="caution">
    <text evidence="6">The sequence shown here is derived from an EMBL/GenBank/DDBJ whole genome shotgun (WGS) entry which is preliminary data.</text>
</comment>
<dbReference type="Proteomes" id="UP000549616">
    <property type="component" value="Unassembled WGS sequence"/>
</dbReference>
<feature type="domain" description="HTH araC/xylS-type" evidence="5">
    <location>
        <begin position="203"/>
        <end position="301"/>
    </location>
</feature>
<sequence>MDVLSDVISAMRVGKPHSSRTCKRAPWGMRFDAFDGAGFHVVLQGSCWLFPSVGDPVALGVGDVVFLPRAGVHGMADSRTTSLADTSARSLPDFEAEPTPDRPGAPTLLLCGAYLLDQGRMHPLLAELPEVVHLPARVGSHPSLRAALDLLGNELEEPRQGTGAVVPALLDMLLLYILRAWLDEQTGHAHTGWAAALGDPAIAAALRSIHREPERQWTVETLGALAGLSRAAFARRFATLLGHAPVAYLTWWRMTMAARLLQESDAPLGTVATRVGYTSQFAFAKAFKREFGVAPGGYRRSGTHPGNSEPCE</sequence>
<dbReference type="EMBL" id="JACCFK010000001">
    <property type="protein sequence ID" value="NYI90428.1"/>
    <property type="molecule type" value="Genomic_DNA"/>
</dbReference>
<dbReference type="GO" id="GO:0003700">
    <property type="term" value="F:DNA-binding transcription factor activity"/>
    <property type="evidence" value="ECO:0007669"/>
    <property type="project" value="InterPro"/>
</dbReference>
<keyword evidence="3" id="KW-0804">Transcription</keyword>
<dbReference type="SMART" id="SM00342">
    <property type="entry name" value="HTH_ARAC"/>
    <property type="match status" value="1"/>
</dbReference>
<dbReference type="InterPro" id="IPR050204">
    <property type="entry name" value="AraC_XylS_family_regulators"/>
</dbReference>
<protein>
    <submittedName>
        <fullName evidence="6">AraC-like DNA-binding protein</fullName>
    </submittedName>
</protein>
<dbReference type="PRINTS" id="PR00032">
    <property type="entry name" value="HTHARAC"/>
</dbReference>
<accession>A0A853B5D7</accession>